<dbReference type="InterPro" id="IPR027417">
    <property type="entry name" value="P-loop_NTPase"/>
</dbReference>
<dbReference type="Pfam" id="PF23598">
    <property type="entry name" value="LRR_14"/>
    <property type="match status" value="1"/>
</dbReference>
<dbReference type="InterPro" id="IPR042197">
    <property type="entry name" value="Apaf_helical"/>
</dbReference>
<dbReference type="AlphaFoldDB" id="A0A835DNI8"/>
<keyword evidence="9" id="KW-1185">Reference proteome</keyword>
<dbReference type="Gene3D" id="1.20.5.4130">
    <property type="match status" value="1"/>
</dbReference>
<dbReference type="Gene3D" id="3.40.50.300">
    <property type="entry name" value="P-loop containing nucleotide triphosphate hydrolases"/>
    <property type="match status" value="1"/>
</dbReference>
<dbReference type="Gene3D" id="1.10.10.10">
    <property type="entry name" value="Winged helix-like DNA-binding domain superfamily/Winged helix DNA-binding domain"/>
    <property type="match status" value="1"/>
</dbReference>
<dbReference type="OMA" id="ICISKAG"/>
<feature type="domain" description="NB-ARC" evidence="4">
    <location>
        <begin position="201"/>
        <end position="297"/>
    </location>
</feature>
<evidence type="ECO:0000313" key="9">
    <source>
        <dbReference type="Proteomes" id="UP000655225"/>
    </source>
</evidence>
<dbReference type="Gene3D" id="1.10.8.430">
    <property type="entry name" value="Helical domain of apoptotic protease-activating factors"/>
    <property type="match status" value="1"/>
</dbReference>
<dbReference type="InterPro" id="IPR055414">
    <property type="entry name" value="LRR_R13L4/SHOC2-like"/>
</dbReference>
<dbReference type="InterPro" id="IPR036388">
    <property type="entry name" value="WH-like_DNA-bd_sf"/>
</dbReference>
<evidence type="ECO:0000313" key="8">
    <source>
        <dbReference type="EMBL" id="KAF8406549.1"/>
    </source>
</evidence>
<evidence type="ECO:0000256" key="1">
    <source>
        <dbReference type="ARBA" id="ARBA00022737"/>
    </source>
</evidence>
<feature type="domain" description="Disease resistance protein winged helix" evidence="6">
    <location>
        <begin position="388"/>
        <end position="462"/>
    </location>
</feature>
<protein>
    <submittedName>
        <fullName evidence="8">Uncharacterized protein</fullName>
    </submittedName>
</protein>
<dbReference type="InterPro" id="IPR058922">
    <property type="entry name" value="WHD_DRP"/>
</dbReference>
<dbReference type="EMBL" id="JABCRI010000005">
    <property type="protein sequence ID" value="KAF8406549.1"/>
    <property type="molecule type" value="Genomic_DNA"/>
</dbReference>
<keyword evidence="1" id="KW-0677">Repeat</keyword>
<dbReference type="PRINTS" id="PR00364">
    <property type="entry name" value="DISEASERSIST"/>
</dbReference>
<dbReference type="Proteomes" id="UP000655225">
    <property type="component" value="Unassembled WGS sequence"/>
</dbReference>
<dbReference type="Pfam" id="PF00931">
    <property type="entry name" value="NB-ARC"/>
    <property type="match status" value="1"/>
</dbReference>
<reference evidence="8 9" key="1">
    <citation type="submission" date="2020-04" db="EMBL/GenBank/DDBJ databases">
        <title>Plant Genome Project.</title>
        <authorList>
            <person name="Zhang R.-G."/>
        </authorList>
    </citation>
    <scope>NUCLEOTIDE SEQUENCE [LARGE SCALE GENOMIC DNA]</scope>
    <source>
        <strain evidence="8">YNK0</strain>
        <tissue evidence="8">Leaf</tissue>
    </source>
</reference>
<dbReference type="PANTHER" id="PTHR23155">
    <property type="entry name" value="DISEASE RESISTANCE PROTEIN RP"/>
    <property type="match status" value="1"/>
</dbReference>
<dbReference type="InterPro" id="IPR002182">
    <property type="entry name" value="NB-ARC"/>
</dbReference>
<organism evidence="8 9">
    <name type="scientific">Tetracentron sinense</name>
    <name type="common">Spur-leaf</name>
    <dbReference type="NCBI Taxonomy" id="13715"/>
    <lineage>
        <taxon>Eukaryota</taxon>
        <taxon>Viridiplantae</taxon>
        <taxon>Streptophyta</taxon>
        <taxon>Embryophyta</taxon>
        <taxon>Tracheophyta</taxon>
        <taxon>Spermatophyta</taxon>
        <taxon>Magnoliopsida</taxon>
        <taxon>Trochodendrales</taxon>
        <taxon>Trochodendraceae</taxon>
        <taxon>Tetracentron</taxon>
    </lineage>
</organism>
<evidence type="ECO:0000259" key="5">
    <source>
        <dbReference type="Pfam" id="PF18052"/>
    </source>
</evidence>
<keyword evidence="2" id="KW-0547">Nucleotide-binding</keyword>
<dbReference type="SUPFAM" id="SSF52058">
    <property type="entry name" value="L domain-like"/>
    <property type="match status" value="1"/>
</dbReference>
<feature type="domain" description="Disease resistance N-terminal" evidence="5">
    <location>
        <begin position="5"/>
        <end position="89"/>
    </location>
</feature>
<dbReference type="CDD" id="cd14798">
    <property type="entry name" value="RX-CC_like"/>
    <property type="match status" value="1"/>
</dbReference>
<dbReference type="InterPro" id="IPR038005">
    <property type="entry name" value="RX-like_CC"/>
</dbReference>
<dbReference type="Gene3D" id="3.80.10.10">
    <property type="entry name" value="Ribonuclease Inhibitor"/>
    <property type="match status" value="2"/>
</dbReference>
<accession>A0A835DNI8</accession>
<evidence type="ECO:0000256" key="3">
    <source>
        <dbReference type="ARBA" id="ARBA00022821"/>
    </source>
</evidence>
<comment type="caution">
    <text evidence="8">The sequence shown here is derived from an EMBL/GenBank/DDBJ whole genome shotgun (WGS) entry which is preliminary data.</text>
</comment>
<proteinExistence type="predicted"/>
<gene>
    <name evidence="8" type="ORF">HHK36_008637</name>
</gene>
<keyword evidence="3" id="KW-0611">Plant defense</keyword>
<dbReference type="OrthoDB" id="646178at2759"/>
<evidence type="ECO:0000259" key="7">
    <source>
        <dbReference type="Pfam" id="PF23598"/>
    </source>
</evidence>
<dbReference type="SUPFAM" id="SSF52540">
    <property type="entry name" value="P-loop containing nucleoside triphosphate hydrolases"/>
    <property type="match status" value="1"/>
</dbReference>
<name>A0A835DNI8_TETSI</name>
<evidence type="ECO:0000256" key="2">
    <source>
        <dbReference type="ARBA" id="ARBA00022741"/>
    </source>
</evidence>
<evidence type="ECO:0000259" key="6">
    <source>
        <dbReference type="Pfam" id="PF23559"/>
    </source>
</evidence>
<dbReference type="Pfam" id="PF23559">
    <property type="entry name" value="WHD_DRP"/>
    <property type="match status" value="1"/>
</dbReference>
<dbReference type="InterPro" id="IPR041118">
    <property type="entry name" value="Rx_N"/>
</dbReference>
<dbReference type="Pfam" id="PF18052">
    <property type="entry name" value="Rx_N"/>
    <property type="match status" value="1"/>
</dbReference>
<feature type="domain" description="Disease resistance R13L4/SHOC-2-like LRR" evidence="7">
    <location>
        <begin position="514"/>
        <end position="832"/>
    </location>
</feature>
<sequence>MAQAVVSFAIKRLGEFLIQEAVFLYGVRDEVEQLKIELKRMQCFLKDADAFAYRGDERVRNWVAEIKDAAYDSEDVLDTFIYKVASRKRGGFHGVLKRYTYILTEWIDVHQVGEKIKAIGKKIDSISTRMQTSGIRNIIGEGEGMTLSNERQRLLRRSYAHFEEEDVVALEKDIKVLMAQLKKEERRLRRGCFTGISTANEEEKNKIEKMKVEELVEKIHEVLQEKRYVVVLDDIWSNEVWDSLKPAFPNGKMGSKIMLITRNREVALHADPWSDPHEHRSLTNEESYELLWRKSFPIEIDHVVVSGGFEELGREMVKRCWGLPLAVVVLGGILATKKSLKEWEMVRKNVNLYFRRGQQQGGVVMGILDLSYQDLPYNLKPCFLYLGIFPEDSQISAKKLIRLWVAEGFVQEPEEEGTLTMEDIAEQYLTELVNRRMIYVDKINSMGKIKTYRLHDLIRDLCISKAKDENFMLVLDSSSADHVPNERAGKLRRLVIHPRHVTGRYVAISPQTPHLRSLLFFPPTRNVTMYKEFKLLRVLSLERVNFEGSLPREVGSLIYLRYLGLRGSNLRGIPPSLGNLQRLQTLDLRRVGEIFKMPNVIWKMEQLRHLYLSGTIGSKDLRLDTLRNLLTLSEINGGNWIEKDLKVMTNLRKLGLNYIERPEHVEGVLRSPIFRSDQLYSLYMHFSTFSWPIDKESSNLEPLSHCQRLSKLRLDGTIEKLVQEDFQFPPNITKLTFSYSYFKHDPMAMLHNLPSLRVVRLYRDPYIGKEMICSAQGFPKLEFLELWDLPELEEWRVEEGSMPSLRQLKIMDCKKLRMLPQGLRFVTTLKELQISSMPEEFCDRLRAIDGLGRQGEDFYKVQHIPNILIHRSRSTM</sequence>
<dbReference type="GO" id="GO:0098542">
    <property type="term" value="P:defense response to other organism"/>
    <property type="evidence" value="ECO:0007669"/>
    <property type="project" value="TreeGrafter"/>
</dbReference>
<dbReference type="InterPro" id="IPR032675">
    <property type="entry name" value="LRR_dom_sf"/>
</dbReference>
<dbReference type="PANTHER" id="PTHR23155:SF1185">
    <property type="entry name" value="DISEASE RESISTANCE RPP8-LIKE PROTEIN 3-RELATED"/>
    <property type="match status" value="1"/>
</dbReference>
<dbReference type="GO" id="GO:0043531">
    <property type="term" value="F:ADP binding"/>
    <property type="evidence" value="ECO:0007669"/>
    <property type="project" value="InterPro"/>
</dbReference>
<dbReference type="InterPro" id="IPR044974">
    <property type="entry name" value="Disease_R_plants"/>
</dbReference>
<dbReference type="FunFam" id="1.10.10.10:FF:000322">
    <property type="entry name" value="Probable disease resistance protein At1g63360"/>
    <property type="match status" value="1"/>
</dbReference>
<evidence type="ECO:0000259" key="4">
    <source>
        <dbReference type="Pfam" id="PF00931"/>
    </source>
</evidence>